<sequence>MSGSKTCGKWSLVSKLMNKKNVSRETESNEFTRNDSKFQSEKTLKMEDVQILKSCIQDFEDGLESLSKSMIKYRVSILNTLGH</sequence>
<dbReference type="EMBL" id="GEVM01024842">
    <property type="protein sequence ID" value="JAU81096.1"/>
    <property type="molecule type" value="Transcribed_RNA"/>
</dbReference>
<dbReference type="PANTHER" id="PTHR33070:SF120">
    <property type="entry name" value="EXPRESSED PROTEIN"/>
    <property type="match status" value="1"/>
</dbReference>
<dbReference type="AlphaFoldDB" id="A0A1J3INP4"/>
<reference evidence="1" key="1">
    <citation type="submission" date="2016-07" db="EMBL/GenBank/DDBJ databases">
        <title>De novo transcriptome assembly of four accessions of the metal hyperaccumulator plant Noccaea caerulescens.</title>
        <authorList>
            <person name="Blande D."/>
            <person name="Halimaa P."/>
            <person name="Tervahauta A.I."/>
            <person name="Aarts M.G."/>
            <person name="Karenlampi S.O."/>
        </authorList>
    </citation>
    <scope>NUCLEOTIDE SEQUENCE</scope>
</reference>
<organism evidence="1">
    <name type="scientific">Noccaea caerulescens</name>
    <name type="common">Alpine penny-cress</name>
    <name type="synonym">Thlaspi caerulescens</name>
    <dbReference type="NCBI Taxonomy" id="107243"/>
    <lineage>
        <taxon>Eukaryota</taxon>
        <taxon>Viridiplantae</taxon>
        <taxon>Streptophyta</taxon>
        <taxon>Embryophyta</taxon>
        <taxon>Tracheophyta</taxon>
        <taxon>Spermatophyta</taxon>
        <taxon>Magnoliopsida</taxon>
        <taxon>eudicotyledons</taxon>
        <taxon>Gunneridae</taxon>
        <taxon>Pentapetalae</taxon>
        <taxon>rosids</taxon>
        <taxon>malvids</taxon>
        <taxon>Brassicales</taxon>
        <taxon>Brassicaceae</taxon>
        <taxon>Coluteocarpeae</taxon>
        <taxon>Noccaea</taxon>
    </lineage>
</organism>
<accession>A0A1J3INP4</accession>
<evidence type="ECO:0000313" key="1">
    <source>
        <dbReference type="EMBL" id="JAU81096.1"/>
    </source>
</evidence>
<gene>
    <name evidence="1" type="ORF">MP_TR5840_c4_g1_i1_g.16361</name>
</gene>
<protein>
    <submittedName>
        <fullName evidence="1">Uncharacterized protein</fullName>
    </submittedName>
</protein>
<name>A0A1J3INP4_NOCCA</name>
<dbReference type="PANTHER" id="PTHR33070">
    <property type="entry name" value="OS06G0725500 PROTEIN"/>
    <property type="match status" value="1"/>
</dbReference>
<dbReference type="GO" id="GO:0048367">
    <property type="term" value="P:shoot system development"/>
    <property type="evidence" value="ECO:0007669"/>
    <property type="project" value="InterPro"/>
</dbReference>
<proteinExistence type="predicted"/>
<dbReference type="Pfam" id="PF03087">
    <property type="entry name" value="BPS1"/>
    <property type="match status" value="1"/>
</dbReference>
<dbReference type="GO" id="GO:0048364">
    <property type="term" value="P:root development"/>
    <property type="evidence" value="ECO:0007669"/>
    <property type="project" value="InterPro"/>
</dbReference>
<dbReference type="InterPro" id="IPR004320">
    <property type="entry name" value="BPS1_pln"/>
</dbReference>